<dbReference type="AlphaFoldDB" id="A0A6H5G736"/>
<dbReference type="SUPFAM" id="SSF50978">
    <property type="entry name" value="WD40 repeat-like"/>
    <property type="match status" value="1"/>
</dbReference>
<evidence type="ECO:0000256" key="2">
    <source>
        <dbReference type="ARBA" id="ARBA00022737"/>
    </source>
</evidence>
<sequence length="300" mass="34381">MRLVRIGSEYQHRSHSYDERVVFWDTRTMKRPMTDVKLPGGVWRIKHDPFNGSLIACPCMYGGSVVLDGATCSILATYDFHENINYGMDWCCETWKDCYLLGVCSFYDNLLSLATLKYECLRYGVLDMSTCGAVAQGLALTDRWRSEIPRLFKMIEQGGAQPSSSNWATAVEAAWLHGDEKSAWEFMDAAAMSGRHLIPKIVQVVLEHPLTFKPLLRFLLPDVQLRRIFSKWQALHQYHPLHVSEADGRVFLRAPLKSVREAQALRPDLWHVPVVDHSQTNVEGHLQDERAPWLCVKFEN</sequence>
<accession>A0A6H5G736</accession>
<proteinExistence type="predicted"/>
<dbReference type="OrthoDB" id="1930760at2759"/>
<evidence type="ECO:0000313" key="4">
    <source>
        <dbReference type="EMBL" id="CAA9997993.1"/>
    </source>
</evidence>
<dbReference type="Gene3D" id="2.130.10.10">
    <property type="entry name" value="YVTN repeat-like/Quinoprotein amine dehydrogenase"/>
    <property type="match status" value="1"/>
</dbReference>
<dbReference type="GO" id="GO:0005737">
    <property type="term" value="C:cytoplasm"/>
    <property type="evidence" value="ECO:0007669"/>
    <property type="project" value="TreeGrafter"/>
</dbReference>
<dbReference type="InterPro" id="IPR036322">
    <property type="entry name" value="WD40_repeat_dom_sf"/>
</dbReference>
<comment type="pathway">
    <text evidence="3">Protein modification.</text>
</comment>
<evidence type="ECO:0000313" key="5">
    <source>
        <dbReference type="Proteomes" id="UP000479000"/>
    </source>
</evidence>
<keyword evidence="1" id="KW-0853">WD repeat</keyword>
<evidence type="ECO:0000256" key="3">
    <source>
        <dbReference type="ARBA" id="ARBA00043952"/>
    </source>
</evidence>
<keyword evidence="5" id="KW-1185">Reference proteome</keyword>
<organism evidence="4 5">
    <name type="scientific">Nesidiocoris tenuis</name>
    <dbReference type="NCBI Taxonomy" id="355587"/>
    <lineage>
        <taxon>Eukaryota</taxon>
        <taxon>Metazoa</taxon>
        <taxon>Ecdysozoa</taxon>
        <taxon>Arthropoda</taxon>
        <taxon>Hexapoda</taxon>
        <taxon>Insecta</taxon>
        <taxon>Pterygota</taxon>
        <taxon>Neoptera</taxon>
        <taxon>Paraneoptera</taxon>
        <taxon>Hemiptera</taxon>
        <taxon>Heteroptera</taxon>
        <taxon>Panheteroptera</taxon>
        <taxon>Cimicomorpha</taxon>
        <taxon>Miridae</taxon>
        <taxon>Dicyphina</taxon>
        <taxon>Nesidiocoris</taxon>
    </lineage>
</organism>
<dbReference type="PANTHER" id="PTHR46042">
    <property type="entry name" value="DIPHTHINE METHYLTRANSFERASE"/>
    <property type="match status" value="1"/>
</dbReference>
<evidence type="ECO:0000256" key="1">
    <source>
        <dbReference type="ARBA" id="ARBA00022574"/>
    </source>
</evidence>
<keyword evidence="2" id="KW-0677">Repeat</keyword>
<dbReference type="EMBL" id="CADCXU010006435">
    <property type="protein sequence ID" value="CAA9997993.1"/>
    <property type="molecule type" value="Genomic_DNA"/>
</dbReference>
<name>A0A6H5G736_9HEMI</name>
<dbReference type="PANTHER" id="PTHR46042:SF1">
    <property type="entry name" value="DIPHTHINE METHYLTRANSFERASE"/>
    <property type="match status" value="1"/>
</dbReference>
<gene>
    <name evidence="4" type="ORF">NTEN_LOCUS4287</name>
</gene>
<dbReference type="InterPro" id="IPR052415">
    <property type="entry name" value="Diphthine_MTase"/>
</dbReference>
<protein>
    <submittedName>
        <fullName evidence="4">Uncharacterized protein</fullName>
    </submittedName>
</protein>
<reference evidence="4 5" key="1">
    <citation type="submission" date="2020-02" db="EMBL/GenBank/DDBJ databases">
        <authorList>
            <person name="Ferguson B K."/>
        </authorList>
    </citation>
    <scope>NUCLEOTIDE SEQUENCE [LARGE SCALE GENOMIC DNA]</scope>
</reference>
<dbReference type="InterPro" id="IPR015943">
    <property type="entry name" value="WD40/YVTN_repeat-like_dom_sf"/>
</dbReference>
<dbReference type="Proteomes" id="UP000479000">
    <property type="component" value="Unassembled WGS sequence"/>
</dbReference>
<dbReference type="GO" id="GO:0017183">
    <property type="term" value="P:protein histidyl modification to diphthamide"/>
    <property type="evidence" value="ECO:0007669"/>
    <property type="project" value="TreeGrafter"/>
</dbReference>
<dbReference type="GO" id="GO:0061685">
    <property type="term" value="F:diphthine methylesterase activity"/>
    <property type="evidence" value="ECO:0007669"/>
    <property type="project" value="TreeGrafter"/>
</dbReference>